<feature type="compositionally biased region" description="Polar residues" evidence="1">
    <location>
        <begin position="287"/>
        <end position="299"/>
    </location>
</feature>
<feature type="region of interest" description="Disordered" evidence="1">
    <location>
        <begin position="250"/>
        <end position="332"/>
    </location>
</feature>
<dbReference type="KEGG" id="amv:ACMV_P4_00010"/>
<dbReference type="InterPro" id="IPR021760">
    <property type="entry name" value="RepC_C"/>
</dbReference>
<dbReference type="NCBIfam" id="NF040974">
    <property type="entry name" value="RepABC_RepC"/>
    <property type="match status" value="1"/>
</dbReference>
<evidence type="ECO:0000313" key="5">
    <source>
        <dbReference type="Proteomes" id="UP000007100"/>
    </source>
</evidence>
<keyword evidence="4" id="KW-0614">Plasmid</keyword>
<protein>
    <submittedName>
        <fullName evidence="4">Replication protein C</fullName>
    </submittedName>
</protein>
<evidence type="ECO:0000259" key="2">
    <source>
        <dbReference type="Pfam" id="PF03428"/>
    </source>
</evidence>
<accession>F0J7Z4</accession>
<dbReference type="HOGENOM" id="CLU_051007_1_0_5"/>
<geneLocation type="plasmid" evidence="4 5">
    <name>pACMV4</name>
</geneLocation>
<organism evidence="4 5">
    <name type="scientific">Acidiphilium multivorum (strain DSM 11245 / JCM 8867 / NBRC 100883 / AIU 301)</name>
    <dbReference type="NCBI Taxonomy" id="926570"/>
    <lineage>
        <taxon>Bacteria</taxon>
        <taxon>Pseudomonadati</taxon>
        <taxon>Pseudomonadota</taxon>
        <taxon>Alphaproteobacteria</taxon>
        <taxon>Acetobacterales</taxon>
        <taxon>Acidocellaceae</taxon>
        <taxon>Acidiphilium</taxon>
    </lineage>
</organism>
<dbReference type="OrthoDB" id="7488837at2"/>
<dbReference type="EMBL" id="AP012039">
    <property type="protein sequence ID" value="BAJ83211.1"/>
    <property type="molecule type" value="Genomic_DNA"/>
</dbReference>
<keyword evidence="5" id="KW-1185">Reference proteome</keyword>
<evidence type="ECO:0000313" key="4">
    <source>
        <dbReference type="EMBL" id="BAJ83211.1"/>
    </source>
</evidence>
<gene>
    <name evidence="4" type="ordered locus">ACMV_P4_00010</name>
</gene>
<dbReference type="Pfam" id="PF11800">
    <property type="entry name" value="RP-C_C"/>
    <property type="match status" value="1"/>
</dbReference>
<dbReference type="AlphaFoldDB" id="F0J7Z4"/>
<feature type="domain" description="Plasmid replication protein C N-terminal" evidence="2">
    <location>
        <begin position="22"/>
        <end position="196"/>
    </location>
</feature>
<name>F0J7Z4_ACIMA</name>
<dbReference type="RefSeq" id="WP_013641268.1">
    <property type="nucleotide sequence ID" value="NC_015188.1"/>
</dbReference>
<dbReference type="Proteomes" id="UP000007100">
    <property type="component" value="Plasmid pACMV4"/>
</dbReference>
<dbReference type="InterPro" id="IPR005090">
    <property type="entry name" value="RepC_N"/>
</dbReference>
<proteinExistence type="predicted"/>
<evidence type="ECO:0000256" key="1">
    <source>
        <dbReference type="SAM" id="MobiDB-lite"/>
    </source>
</evidence>
<evidence type="ECO:0000259" key="3">
    <source>
        <dbReference type="Pfam" id="PF11800"/>
    </source>
</evidence>
<reference evidence="4 5" key="1">
    <citation type="submission" date="2010-12" db="EMBL/GenBank/DDBJ databases">
        <title>Whole genome sequence of Acidiphilium multivorum AIU301.</title>
        <authorList>
            <person name="Narita-Yamada S."/>
            <person name="Nakamura S."/>
            <person name="Ito N."/>
            <person name="Takarada H."/>
            <person name="Katano Y."/>
            <person name="Nakazawa H."/>
            <person name="Hosoyama A."/>
            <person name="Yamada R."/>
            <person name="Fujita N."/>
        </authorList>
    </citation>
    <scope>NUCLEOTIDE SEQUENCE [LARGE SCALE GENOMIC DNA]</scope>
    <source>
        <strain evidence="5">DSM 11245 / JCM 8867 / AIU301</strain>
        <plasmid evidence="4 5">pACMV4</plasmid>
    </source>
</reference>
<dbReference type="Pfam" id="PF03428">
    <property type="entry name" value="RP-C"/>
    <property type="match status" value="1"/>
</dbReference>
<feature type="domain" description="Plasmid replication protein C C-terminal" evidence="3">
    <location>
        <begin position="341"/>
        <end position="440"/>
    </location>
</feature>
<feature type="compositionally biased region" description="Basic and acidic residues" evidence="1">
    <location>
        <begin position="250"/>
        <end position="273"/>
    </location>
</feature>
<dbReference type="InterPro" id="IPR047611">
    <property type="entry name" value="RepABC_RepC"/>
</dbReference>
<sequence length="467" mass="51038">METESPGFGRNTNINQRPGGLRRLSLAMIATDRTAEGFTGLSDGAGGPGAVLAAFKAAAPYLGLPPRVVHAVDWLFRFTQRQDWEPGARPVVWPSATVQQADLDLGVSQTKALNRLLVELGLVVMRDSPNGKRYGRRDRSGRIVEAYGFDLSPLGVRLEEFRAVAEKGRAEREAVRQLRRRVTIARKAIEQIVETAVEVGLEPVAFVREAEEARRLCWRLGKEERSDVLAFGVTRLEDRHGELRQRLESLIADRRGMAQKDVETDPKGPENRPHQYKYKSNPDPEQDTVSGIEKSSPTPVRSVAAVGKPGLRDGSSGPQTGRGAQKPARQDDGTVLRITPDELVRLAPRLRPYLGRSSPAWPDIVEAADWLRHDLGVSKPLWGEACLAMGREQAAIALAIVSARPAGHFRSTPGGYFHGMVTKARAGELNLGKSIWGLRAQDRSSGPGKAAPRHCGPEGLAIPRIST</sequence>